<comment type="subcellular location">
    <subcellularLocation>
        <location evidence="1">Nucleus</location>
    </subcellularLocation>
</comment>
<dbReference type="GO" id="GO:0006974">
    <property type="term" value="P:DNA damage response"/>
    <property type="evidence" value="ECO:0007669"/>
    <property type="project" value="InterPro"/>
</dbReference>
<dbReference type="GO" id="GO:0004222">
    <property type="term" value="F:metalloendopeptidase activity"/>
    <property type="evidence" value="ECO:0007669"/>
    <property type="project" value="InterPro"/>
</dbReference>
<dbReference type="Pfam" id="PF10263">
    <property type="entry name" value="SprT-like"/>
    <property type="match status" value="1"/>
</dbReference>
<dbReference type="PANTHER" id="PTHR21220">
    <property type="entry name" value="DNA-DEPENDENT METALLOPROTEASE SPRTN"/>
    <property type="match status" value="1"/>
</dbReference>
<reference evidence="5" key="1">
    <citation type="submission" date="2025-08" db="UniProtKB">
        <authorList>
            <consortium name="Ensembl"/>
        </authorList>
    </citation>
    <scope>IDENTIFICATION</scope>
</reference>
<proteinExistence type="predicted"/>
<feature type="domain" description="SprT-like" evidence="4">
    <location>
        <begin position="45"/>
        <end position="171"/>
    </location>
</feature>
<feature type="region of interest" description="Disordered" evidence="3">
    <location>
        <begin position="169"/>
        <end position="199"/>
    </location>
</feature>
<dbReference type="InterPro" id="IPR044245">
    <property type="entry name" value="Spartan"/>
</dbReference>
<organism evidence="5 6">
    <name type="scientific">Strix occidentalis caurina</name>
    <name type="common">northern spotted owl</name>
    <dbReference type="NCBI Taxonomy" id="311401"/>
    <lineage>
        <taxon>Eukaryota</taxon>
        <taxon>Metazoa</taxon>
        <taxon>Chordata</taxon>
        <taxon>Craniata</taxon>
        <taxon>Vertebrata</taxon>
        <taxon>Euteleostomi</taxon>
        <taxon>Archelosauria</taxon>
        <taxon>Archosauria</taxon>
        <taxon>Dinosauria</taxon>
        <taxon>Saurischia</taxon>
        <taxon>Theropoda</taxon>
        <taxon>Coelurosauria</taxon>
        <taxon>Aves</taxon>
        <taxon>Neognathae</taxon>
        <taxon>Neoaves</taxon>
        <taxon>Telluraves</taxon>
        <taxon>Strigiformes</taxon>
        <taxon>Strigidae</taxon>
        <taxon>Strix</taxon>
    </lineage>
</organism>
<keyword evidence="2" id="KW-0539">Nucleus</keyword>
<dbReference type="SMART" id="SM00731">
    <property type="entry name" value="SprT"/>
    <property type="match status" value="1"/>
</dbReference>
<dbReference type="PANTHER" id="PTHR21220:SF0">
    <property type="entry name" value="DNA-DEPENDENT METALLOPROTEASE SPRTN"/>
    <property type="match status" value="1"/>
</dbReference>
<dbReference type="AlphaFoldDB" id="A0A8D0FII0"/>
<dbReference type="InterPro" id="IPR055220">
    <property type="entry name" value="SPRTN_ZBD"/>
</dbReference>
<dbReference type="GO" id="GO:0031593">
    <property type="term" value="F:polyubiquitin modification-dependent protein binding"/>
    <property type="evidence" value="ECO:0007669"/>
    <property type="project" value="TreeGrafter"/>
</dbReference>
<dbReference type="GO" id="GO:0005634">
    <property type="term" value="C:nucleus"/>
    <property type="evidence" value="ECO:0007669"/>
    <property type="project" value="UniProtKB-SubCell"/>
</dbReference>
<dbReference type="Proteomes" id="UP000694551">
    <property type="component" value="Unplaced"/>
</dbReference>
<evidence type="ECO:0000313" key="5">
    <source>
        <dbReference type="Ensembl" id="ENSSOCP00000015574.1"/>
    </source>
</evidence>
<protein>
    <submittedName>
        <fullName evidence="5">SprT-like N-terminal domain</fullName>
    </submittedName>
</protein>
<feature type="compositionally biased region" description="Basic and acidic residues" evidence="3">
    <location>
        <begin position="170"/>
        <end position="186"/>
    </location>
</feature>
<dbReference type="Ensembl" id="ENSSOCT00000015968.1">
    <property type="protein sequence ID" value="ENSSOCP00000015574.1"/>
    <property type="gene ID" value="ENSSOCG00000011695.1"/>
</dbReference>
<accession>A0A8D0FII0</accession>
<sequence length="199" mass="23192">MEQDFVLALQLQELWEAEDKEAEQQRALRPLSVVDEAWELLDPSPDVHGLFVQFNETLFWGRLAAVEVSWSPRMTLCAGVCRYEGRGGMCSIRLSEPLLKLRPRKDLVEICHTFHDEVDSYRQHWWRCNGPCQNRKPYFGYVKRSMNRAPSARDFWWVEHQETCGGTFTKVKEPENFSKKSKEKTQPAKLPNSESTNKG</sequence>
<evidence type="ECO:0000256" key="2">
    <source>
        <dbReference type="ARBA" id="ARBA00023242"/>
    </source>
</evidence>
<evidence type="ECO:0000313" key="6">
    <source>
        <dbReference type="Proteomes" id="UP000694551"/>
    </source>
</evidence>
<evidence type="ECO:0000259" key="4">
    <source>
        <dbReference type="SMART" id="SM00731"/>
    </source>
</evidence>
<dbReference type="GO" id="GO:0003697">
    <property type="term" value="F:single-stranded DNA binding"/>
    <property type="evidence" value="ECO:0007669"/>
    <property type="project" value="InterPro"/>
</dbReference>
<name>A0A8D0FII0_STROC</name>
<dbReference type="InterPro" id="IPR006640">
    <property type="entry name" value="SprT-like_domain"/>
</dbReference>
<dbReference type="Pfam" id="PF22934">
    <property type="entry name" value="SPRTN_ZBD"/>
    <property type="match status" value="1"/>
</dbReference>
<evidence type="ECO:0000256" key="1">
    <source>
        <dbReference type="ARBA" id="ARBA00004123"/>
    </source>
</evidence>
<keyword evidence="6" id="KW-1185">Reference proteome</keyword>
<evidence type="ECO:0000256" key="3">
    <source>
        <dbReference type="SAM" id="MobiDB-lite"/>
    </source>
</evidence>
<reference evidence="5" key="2">
    <citation type="submission" date="2025-09" db="UniProtKB">
        <authorList>
            <consortium name="Ensembl"/>
        </authorList>
    </citation>
    <scope>IDENTIFICATION</scope>
</reference>